<accession>A0A6J4KTA1</accession>
<dbReference type="PROSITE" id="PS50930">
    <property type="entry name" value="HTH_LYTTR"/>
    <property type="match status" value="1"/>
</dbReference>
<evidence type="ECO:0000259" key="2">
    <source>
        <dbReference type="PROSITE" id="PS50110"/>
    </source>
</evidence>
<dbReference type="SMART" id="SM00850">
    <property type="entry name" value="LytTR"/>
    <property type="match status" value="1"/>
</dbReference>
<organism evidence="4">
    <name type="scientific">uncultured Cytophagales bacterium</name>
    <dbReference type="NCBI Taxonomy" id="158755"/>
    <lineage>
        <taxon>Bacteria</taxon>
        <taxon>Pseudomonadati</taxon>
        <taxon>Bacteroidota</taxon>
        <taxon>Sphingobacteriia</taxon>
        <taxon>Sphingobacteriales</taxon>
        <taxon>environmental samples</taxon>
    </lineage>
</organism>
<dbReference type="InterPro" id="IPR011006">
    <property type="entry name" value="CheY-like_superfamily"/>
</dbReference>
<dbReference type="Pfam" id="PF00072">
    <property type="entry name" value="Response_reg"/>
    <property type="match status" value="1"/>
</dbReference>
<dbReference type="GO" id="GO:0003677">
    <property type="term" value="F:DNA binding"/>
    <property type="evidence" value="ECO:0007669"/>
    <property type="project" value="InterPro"/>
</dbReference>
<evidence type="ECO:0000313" key="4">
    <source>
        <dbReference type="EMBL" id="CAA9313353.1"/>
    </source>
</evidence>
<proteinExistence type="predicted"/>
<dbReference type="Pfam" id="PF04397">
    <property type="entry name" value="LytTR"/>
    <property type="match status" value="1"/>
</dbReference>
<dbReference type="PANTHER" id="PTHR37299:SF1">
    <property type="entry name" value="STAGE 0 SPORULATION PROTEIN A HOMOLOG"/>
    <property type="match status" value="1"/>
</dbReference>
<dbReference type="Gene3D" id="3.40.50.2300">
    <property type="match status" value="1"/>
</dbReference>
<dbReference type="PANTHER" id="PTHR37299">
    <property type="entry name" value="TRANSCRIPTIONAL REGULATOR-RELATED"/>
    <property type="match status" value="1"/>
</dbReference>
<keyword evidence="1" id="KW-0597">Phosphoprotein</keyword>
<dbReference type="EMBL" id="CADCTQ010000530">
    <property type="protein sequence ID" value="CAA9313353.1"/>
    <property type="molecule type" value="Genomic_DNA"/>
</dbReference>
<evidence type="ECO:0008006" key="5">
    <source>
        <dbReference type="Google" id="ProtNLM"/>
    </source>
</evidence>
<gene>
    <name evidence="4" type="ORF">AVDCRST_MAG56-6392</name>
</gene>
<sequence>MKVLIVEDEPLAQQELRRLLTRCAPPGEVMACLDSVEDSVEWLTNAPQPPDLIFLDIQLSDGSSFDIFEQITVSVPVIFTTAYNEYALQAFRVNSIDYLLKPIEEEALGAALQKLTSLKDQFGGKNTNPAFSPQQLDSLLRPPRADYKTRFLTTLGDRIRYVPVEQIAYFFAEDNTVYVVTLDRKKYILDYTLDHLETLVDPKDFFRITRKYLTHIAAIGEVSRYFNSRLKVALVPATDDDILISRVRVPGFLAWMGA</sequence>
<feature type="domain" description="Response regulatory" evidence="2">
    <location>
        <begin position="2"/>
        <end position="116"/>
    </location>
</feature>
<dbReference type="AlphaFoldDB" id="A0A6J4KTA1"/>
<dbReference type="InterPro" id="IPR046947">
    <property type="entry name" value="LytR-like"/>
</dbReference>
<name>A0A6J4KTA1_9SPHI</name>
<dbReference type="SUPFAM" id="SSF52172">
    <property type="entry name" value="CheY-like"/>
    <property type="match status" value="1"/>
</dbReference>
<protein>
    <recommendedName>
        <fullName evidence="5">Two-component transcriptional response regulator, LuxR family</fullName>
    </recommendedName>
</protein>
<feature type="modified residue" description="4-aspartylphosphate" evidence="1">
    <location>
        <position position="56"/>
    </location>
</feature>
<dbReference type="SMART" id="SM00448">
    <property type="entry name" value="REC"/>
    <property type="match status" value="1"/>
</dbReference>
<reference evidence="4" key="1">
    <citation type="submission" date="2020-02" db="EMBL/GenBank/DDBJ databases">
        <authorList>
            <person name="Meier V. D."/>
        </authorList>
    </citation>
    <scope>NUCLEOTIDE SEQUENCE</scope>
    <source>
        <strain evidence="4">AVDCRST_MAG56</strain>
    </source>
</reference>
<dbReference type="Gene3D" id="2.40.50.1020">
    <property type="entry name" value="LytTr DNA-binding domain"/>
    <property type="match status" value="1"/>
</dbReference>
<evidence type="ECO:0000256" key="1">
    <source>
        <dbReference type="PROSITE-ProRule" id="PRU00169"/>
    </source>
</evidence>
<dbReference type="FunFam" id="3.40.50.2300:FF:000361">
    <property type="entry name" value="Two-component system response regulator"/>
    <property type="match status" value="1"/>
</dbReference>
<dbReference type="PROSITE" id="PS50110">
    <property type="entry name" value="RESPONSE_REGULATORY"/>
    <property type="match status" value="1"/>
</dbReference>
<dbReference type="InterPro" id="IPR007492">
    <property type="entry name" value="LytTR_DNA-bd_dom"/>
</dbReference>
<feature type="domain" description="HTH LytTR-type" evidence="3">
    <location>
        <begin position="155"/>
        <end position="258"/>
    </location>
</feature>
<evidence type="ECO:0000259" key="3">
    <source>
        <dbReference type="PROSITE" id="PS50930"/>
    </source>
</evidence>
<dbReference type="GO" id="GO:0000156">
    <property type="term" value="F:phosphorelay response regulator activity"/>
    <property type="evidence" value="ECO:0007669"/>
    <property type="project" value="InterPro"/>
</dbReference>
<dbReference type="InterPro" id="IPR001789">
    <property type="entry name" value="Sig_transdc_resp-reg_receiver"/>
</dbReference>